<dbReference type="InterPro" id="IPR037053">
    <property type="entry name" value="Phage_tail_collar_dom_sf"/>
</dbReference>
<reference evidence="2" key="1">
    <citation type="submission" date="2024-05" db="EMBL/GenBank/DDBJ databases">
        <authorList>
            <person name="Yu L."/>
        </authorList>
    </citation>
    <scope>NUCLEOTIDE SEQUENCE</scope>
    <source>
        <strain evidence="2">G08B096</strain>
    </source>
</reference>
<name>A0AAU7W547_9MICO</name>
<protein>
    <submittedName>
        <fullName evidence="2">Tail fiber protein</fullName>
    </submittedName>
</protein>
<dbReference type="CDD" id="cd22641">
    <property type="entry name" value="C24-like"/>
    <property type="match status" value="1"/>
</dbReference>
<accession>A0AAU7W547</accession>
<dbReference type="RefSeq" id="WP_350348010.1">
    <property type="nucleotide sequence ID" value="NZ_CP158374.1"/>
</dbReference>
<evidence type="ECO:0000313" key="2">
    <source>
        <dbReference type="EMBL" id="XBX81989.1"/>
    </source>
</evidence>
<sequence>MAFRELEERLRILESKNGDLLTRLAIIQGDLDAAEARTVPTGAVEAFAGSAAPAGWLLCDGAAVSRTTYADLYALIGSTYGAGNGSSTFNLPNLKGRVPVALDAAQAEFNAMGETGGAKTHTLTIAEMPNHSHAQNVSANTGGTAVRNDYDSDSAGGIYPQGINTGGSGGGQAHNNLQPYLVLNFIIRT</sequence>
<organism evidence="2">
    <name type="scientific">Agromyces sp. G08B096</name>
    <dbReference type="NCBI Taxonomy" id="3156399"/>
    <lineage>
        <taxon>Bacteria</taxon>
        <taxon>Bacillati</taxon>
        <taxon>Actinomycetota</taxon>
        <taxon>Actinomycetes</taxon>
        <taxon>Micrococcales</taxon>
        <taxon>Microbacteriaceae</taxon>
        <taxon>Agromyces</taxon>
    </lineage>
</organism>
<evidence type="ECO:0000259" key="1">
    <source>
        <dbReference type="Pfam" id="PF07484"/>
    </source>
</evidence>
<proteinExistence type="predicted"/>
<gene>
    <name evidence="2" type="ORF">ABIQ69_15430</name>
</gene>
<dbReference type="SUPFAM" id="SSF88874">
    <property type="entry name" value="Receptor-binding domain of short tail fibre protein gp12"/>
    <property type="match status" value="1"/>
</dbReference>
<dbReference type="AlphaFoldDB" id="A0AAU7W547"/>
<dbReference type="Gene3D" id="3.90.1340.10">
    <property type="entry name" value="Phage tail collar domain"/>
    <property type="match status" value="1"/>
</dbReference>
<dbReference type="EMBL" id="CP158374">
    <property type="protein sequence ID" value="XBX81989.1"/>
    <property type="molecule type" value="Genomic_DNA"/>
</dbReference>
<dbReference type="Pfam" id="PF07484">
    <property type="entry name" value="Collar"/>
    <property type="match status" value="1"/>
</dbReference>
<dbReference type="InterPro" id="IPR011083">
    <property type="entry name" value="Phage_tail_collar_dom"/>
</dbReference>
<feature type="domain" description="Phage tail collar" evidence="1">
    <location>
        <begin position="42"/>
        <end position="99"/>
    </location>
</feature>